<dbReference type="EMBL" id="JAMKFB020000011">
    <property type="protein sequence ID" value="KAL0180670.1"/>
    <property type="molecule type" value="Genomic_DNA"/>
</dbReference>
<gene>
    <name evidence="4" type="ORF">M9458_023076</name>
</gene>
<dbReference type="Proteomes" id="UP001529510">
    <property type="component" value="Unassembled WGS sequence"/>
</dbReference>
<reference evidence="4 5" key="1">
    <citation type="submission" date="2024-05" db="EMBL/GenBank/DDBJ databases">
        <title>Genome sequencing and assembly of Indian major carp, Cirrhinus mrigala (Hamilton, 1822).</title>
        <authorList>
            <person name="Mohindra V."/>
            <person name="Chowdhury L.M."/>
            <person name="Lal K."/>
            <person name="Jena J.K."/>
        </authorList>
    </citation>
    <scope>NUCLEOTIDE SEQUENCE [LARGE SCALE GENOMIC DNA]</scope>
    <source>
        <strain evidence="4">CM1030</strain>
        <tissue evidence="4">Blood</tissue>
    </source>
</reference>
<dbReference type="Gene3D" id="2.60.40.10">
    <property type="entry name" value="Immunoglobulins"/>
    <property type="match status" value="1"/>
</dbReference>
<protein>
    <submittedName>
        <fullName evidence="4">Uncharacterized protein</fullName>
    </submittedName>
</protein>
<dbReference type="SUPFAM" id="SSF81296">
    <property type="entry name" value="E set domains"/>
    <property type="match status" value="1"/>
</dbReference>
<dbReference type="GO" id="GO:0007399">
    <property type="term" value="P:nervous system development"/>
    <property type="evidence" value="ECO:0007669"/>
    <property type="project" value="UniProtKB-ARBA"/>
</dbReference>
<dbReference type="SMART" id="SM00557">
    <property type="entry name" value="IG_FLMN"/>
    <property type="match status" value="1"/>
</dbReference>
<dbReference type="InterPro" id="IPR014756">
    <property type="entry name" value="Ig_E-set"/>
</dbReference>
<sequence length="113" mass="12464">DNKRKSQVKLGSAADFSLDINETDLSLLTASIKAPSGRDEPCLLKRQPNNHIGISFIPREVGEHLVSIKKNGRHVANSPITIMVVHRVKVFGQGLVEGRTFEMADFVVDTREA</sequence>
<dbReference type="PANTHER" id="PTHR38537:SF7">
    <property type="entry name" value="FILAMIN-B"/>
    <property type="match status" value="1"/>
</dbReference>
<dbReference type="FunFam" id="2.60.40.10:FF:000138">
    <property type="entry name" value="filamin-B isoform X1"/>
    <property type="match status" value="1"/>
</dbReference>
<dbReference type="InterPro" id="IPR001298">
    <property type="entry name" value="Filamin/ABP280_rpt"/>
</dbReference>
<proteinExistence type="inferred from homology"/>
<dbReference type="PROSITE" id="PS50194">
    <property type="entry name" value="FILAMIN_REPEAT"/>
    <property type="match status" value="1"/>
</dbReference>
<organism evidence="4 5">
    <name type="scientific">Cirrhinus mrigala</name>
    <name type="common">Mrigala</name>
    <dbReference type="NCBI Taxonomy" id="683832"/>
    <lineage>
        <taxon>Eukaryota</taxon>
        <taxon>Metazoa</taxon>
        <taxon>Chordata</taxon>
        <taxon>Craniata</taxon>
        <taxon>Vertebrata</taxon>
        <taxon>Euteleostomi</taxon>
        <taxon>Actinopterygii</taxon>
        <taxon>Neopterygii</taxon>
        <taxon>Teleostei</taxon>
        <taxon>Ostariophysi</taxon>
        <taxon>Cypriniformes</taxon>
        <taxon>Cyprinidae</taxon>
        <taxon>Labeoninae</taxon>
        <taxon>Labeonini</taxon>
        <taxon>Cirrhinus</taxon>
    </lineage>
</organism>
<accession>A0ABD0Q434</accession>
<evidence type="ECO:0000256" key="2">
    <source>
        <dbReference type="ARBA" id="ARBA00022737"/>
    </source>
</evidence>
<dbReference type="InterPro" id="IPR013783">
    <property type="entry name" value="Ig-like_fold"/>
</dbReference>
<comment type="caution">
    <text evidence="4">The sequence shown here is derived from an EMBL/GenBank/DDBJ whole genome shotgun (WGS) entry which is preliminary data.</text>
</comment>
<name>A0ABD0Q434_CIRMR</name>
<evidence type="ECO:0000313" key="5">
    <source>
        <dbReference type="Proteomes" id="UP001529510"/>
    </source>
</evidence>
<comment type="similarity">
    <text evidence="1">Belongs to the filamin family.</text>
</comment>
<feature type="non-terminal residue" evidence="4">
    <location>
        <position position="1"/>
    </location>
</feature>
<keyword evidence="5" id="KW-1185">Reference proteome</keyword>
<dbReference type="PANTHER" id="PTHR38537">
    <property type="entry name" value="JITTERBUG, ISOFORM N"/>
    <property type="match status" value="1"/>
</dbReference>
<feature type="repeat" description="Filamin" evidence="3">
    <location>
        <begin position="1"/>
        <end position="84"/>
    </location>
</feature>
<feature type="non-terminal residue" evidence="4">
    <location>
        <position position="113"/>
    </location>
</feature>
<dbReference type="InterPro" id="IPR044801">
    <property type="entry name" value="Filamin"/>
</dbReference>
<evidence type="ECO:0000256" key="3">
    <source>
        <dbReference type="PROSITE-ProRule" id="PRU00087"/>
    </source>
</evidence>
<dbReference type="Pfam" id="PF00630">
    <property type="entry name" value="Filamin"/>
    <property type="match status" value="1"/>
</dbReference>
<evidence type="ECO:0000256" key="1">
    <source>
        <dbReference type="ARBA" id="ARBA00009238"/>
    </source>
</evidence>
<evidence type="ECO:0000313" key="4">
    <source>
        <dbReference type="EMBL" id="KAL0180670.1"/>
    </source>
</evidence>
<dbReference type="AlphaFoldDB" id="A0ABD0Q434"/>
<dbReference type="InterPro" id="IPR017868">
    <property type="entry name" value="Filamin/ABP280_repeat-like"/>
</dbReference>
<keyword evidence="2" id="KW-0677">Repeat</keyword>